<dbReference type="GO" id="GO:0003700">
    <property type="term" value="F:DNA-binding transcription factor activity"/>
    <property type="evidence" value="ECO:0007669"/>
    <property type="project" value="InterPro"/>
</dbReference>
<dbReference type="EMBL" id="MFUU01000015">
    <property type="protein sequence ID" value="OGI85899.1"/>
    <property type="molecule type" value="Genomic_DNA"/>
</dbReference>
<reference evidence="1 2" key="1">
    <citation type="journal article" date="2016" name="Nat. Commun.">
        <title>Thousands of microbial genomes shed light on interconnected biogeochemical processes in an aquifer system.</title>
        <authorList>
            <person name="Anantharaman K."/>
            <person name="Brown C.T."/>
            <person name="Hug L.A."/>
            <person name="Sharon I."/>
            <person name="Castelle C.J."/>
            <person name="Probst A.J."/>
            <person name="Thomas B.C."/>
            <person name="Singh A."/>
            <person name="Wilkins M.J."/>
            <person name="Karaoz U."/>
            <person name="Brodie E.L."/>
            <person name="Williams K.H."/>
            <person name="Hubbard S.S."/>
            <person name="Banfield J.F."/>
        </authorList>
    </citation>
    <scope>NUCLEOTIDE SEQUENCE [LARGE SCALE GENOMIC DNA]</scope>
</reference>
<sequence length="100" mass="11534">MSGKFFMKNNTEQYKKEVVDVIHKIAQNRGLLGDFIKDILTPREFDNIGVRWQIVKRLGKGEHHQAIAEFLHLGVATVTRGSREMRKKEGGFRRTLKLLG</sequence>
<dbReference type="InterPro" id="IPR010921">
    <property type="entry name" value="Trp_repressor/repl_initiator"/>
</dbReference>
<comment type="caution">
    <text evidence="1">The sequence shown here is derived from an EMBL/GenBank/DDBJ whole genome shotgun (WGS) entry which is preliminary data.</text>
</comment>
<name>A0A1F6WVK3_9BACT</name>
<dbReference type="InterPro" id="IPR000831">
    <property type="entry name" value="Trp_repress"/>
</dbReference>
<proteinExistence type="predicted"/>
<dbReference type="Pfam" id="PF01371">
    <property type="entry name" value="Trp_repressor"/>
    <property type="match status" value="1"/>
</dbReference>
<accession>A0A1F6WVK3</accession>
<evidence type="ECO:0000313" key="2">
    <source>
        <dbReference type="Proteomes" id="UP000179352"/>
    </source>
</evidence>
<dbReference type="SUPFAM" id="SSF48295">
    <property type="entry name" value="TrpR-like"/>
    <property type="match status" value="1"/>
</dbReference>
<dbReference type="Proteomes" id="UP000179352">
    <property type="component" value="Unassembled WGS sequence"/>
</dbReference>
<evidence type="ECO:0000313" key="1">
    <source>
        <dbReference type="EMBL" id="OGI85899.1"/>
    </source>
</evidence>
<dbReference type="InterPro" id="IPR038116">
    <property type="entry name" value="TrpR-like_sf"/>
</dbReference>
<dbReference type="AlphaFoldDB" id="A0A1F6WVK3"/>
<dbReference type="Gene3D" id="1.10.1270.10">
    <property type="entry name" value="TrpR-like"/>
    <property type="match status" value="1"/>
</dbReference>
<gene>
    <name evidence="1" type="ORF">A3A01_01175</name>
</gene>
<dbReference type="STRING" id="1801770.A3A01_01175"/>
<evidence type="ECO:0008006" key="3">
    <source>
        <dbReference type="Google" id="ProtNLM"/>
    </source>
</evidence>
<protein>
    <recommendedName>
        <fullName evidence="3">Transcriptional regulator</fullName>
    </recommendedName>
</protein>
<organism evidence="1 2">
    <name type="scientific">Candidatus Nomurabacteria bacterium RIFCSPLOWO2_01_FULL_39_17</name>
    <dbReference type="NCBI Taxonomy" id="1801770"/>
    <lineage>
        <taxon>Bacteria</taxon>
        <taxon>Candidatus Nomuraibacteriota</taxon>
    </lineage>
</organism>
<dbReference type="GO" id="GO:0043565">
    <property type="term" value="F:sequence-specific DNA binding"/>
    <property type="evidence" value="ECO:0007669"/>
    <property type="project" value="InterPro"/>
</dbReference>